<feature type="domain" description="Beta-defensin" evidence="10">
    <location>
        <begin position="28"/>
        <end position="57"/>
    </location>
</feature>
<keyword evidence="8" id="KW-1015">Disulfide bond</keyword>
<comment type="similarity">
    <text evidence="2 9">Belongs to the beta-defensin family.</text>
</comment>
<keyword evidence="7 9" id="KW-0044">Antibiotic</keyword>
<evidence type="ECO:0000256" key="8">
    <source>
        <dbReference type="ARBA" id="ARBA00023157"/>
    </source>
</evidence>
<organism evidence="11 12">
    <name type="scientific">Rhinolophus ferrumequinum</name>
    <name type="common">Greater horseshoe bat</name>
    <dbReference type="NCBI Taxonomy" id="59479"/>
    <lineage>
        <taxon>Eukaryota</taxon>
        <taxon>Metazoa</taxon>
        <taxon>Chordata</taxon>
        <taxon>Craniata</taxon>
        <taxon>Vertebrata</taxon>
        <taxon>Euteleostomi</taxon>
        <taxon>Mammalia</taxon>
        <taxon>Eutheria</taxon>
        <taxon>Laurasiatheria</taxon>
        <taxon>Chiroptera</taxon>
        <taxon>Yinpterochiroptera</taxon>
        <taxon>Rhinolophoidea</taxon>
        <taxon>Rhinolophidae</taxon>
        <taxon>Rhinolophinae</taxon>
        <taxon>Rhinolophus</taxon>
    </lineage>
</organism>
<dbReference type="PANTHER" id="PTHR47900:SF1">
    <property type="entry name" value="BETA-DEFENSIN 131A"/>
    <property type="match status" value="1"/>
</dbReference>
<comment type="subcellular location">
    <subcellularLocation>
        <location evidence="1 9">Secreted</location>
    </subcellularLocation>
</comment>
<evidence type="ECO:0000313" key="12">
    <source>
        <dbReference type="Proteomes" id="UP000472240"/>
    </source>
</evidence>
<dbReference type="GeneTree" id="ENSGT00390000001538"/>
<keyword evidence="3 9" id="KW-0964">Secreted</keyword>
<reference evidence="11 12" key="2">
    <citation type="journal article" date="2018" name="Annu Rev Anim Biosci">
        <title>Bat Biology, Genomes, and the Bat1K Project: To Generate Chromosome-Level Genomes for All Living Bat Species.</title>
        <authorList>
            <person name="Teeling E.C."/>
            <person name="Vernes S.C."/>
            <person name="Davalos L.M."/>
            <person name="Ray D.A."/>
            <person name="Gilbert M.T.P."/>
            <person name="Myers E."/>
        </authorList>
    </citation>
    <scope>NUCLEOTIDE SEQUENCE</scope>
</reference>
<sequence>MRVLLCILGGLALLSIVPSARSTFFDKRCSSRYYTCRMKCNLDEYAIRYCDDWNICCRTKKIGYNKKKKL</sequence>
<evidence type="ECO:0000256" key="2">
    <source>
        <dbReference type="ARBA" id="ARBA00007371"/>
    </source>
</evidence>
<name>A0A671E382_RHIFE</name>
<dbReference type="Proteomes" id="UP000472240">
    <property type="component" value="Chromosome 18"/>
</dbReference>
<evidence type="ECO:0000256" key="3">
    <source>
        <dbReference type="ARBA" id="ARBA00022525"/>
    </source>
</evidence>
<evidence type="ECO:0000256" key="9">
    <source>
        <dbReference type="RuleBase" id="RU231113"/>
    </source>
</evidence>
<dbReference type="InParanoid" id="A0A671E382"/>
<protein>
    <recommendedName>
        <fullName evidence="9">Beta-defensin</fullName>
    </recommendedName>
</protein>
<comment type="function">
    <text evidence="9">Has antibacterial activity.</text>
</comment>
<reference evidence="12" key="3">
    <citation type="submission" date="2018-12" db="EMBL/GenBank/DDBJ databases">
        <title>G10K-VGP greater horseshoe bat female genome, primary haplotype.</title>
        <authorList>
            <person name="Teeling E."/>
            <person name="Myers G."/>
            <person name="Vernes S."/>
            <person name="Pippel M."/>
            <person name="Winkler S."/>
            <person name="Fedrigo O."/>
            <person name="Rhie A."/>
            <person name="Koren S."/>
            <person name="Phillippy A."/>
            <person name="Lewin H."/>
            <person name="Damas J."/>
            <person name="Howe K."/>
            <person name="Mountcastle J."/>
            <person name="Jarvis E.D."/>
        </authorList>
    </citation>
    <scope>NUCLEOTIDE SEQUENCE [LARGE SCALE GENOMIC DNA]</scope>
</reference>
<keyword evidence="12" id="KW-1185">Reference proteome</keyword>
<dbReference type="OMA" id="ICCKLKY"/>
<dbReference type="GO" id="GO:0042742">
    <property type="term" value="P:defense response to bacterium"/>
    <property type="evidence" value="ECO:0007669"/>
    <property type="project" value="UniProtKB-UniRule"/>
</dbReference>
<accession>A0A671E382</accession>
<dbReference type="InterPro" id="IPR025933">
    <property type="entry name" value="Beta_defensin_dom"/>
</dbReference>
<dbReference type="Pfam" id="PF13841">
    <property type="entry name" value="Defensin_beta_2"/>
    <property type="match status" value="1"/>
</dbReference>
<evidence type="ECO:0000256" key="5">
    <source>
        <dbReference type="ARBA" id="ARBA00022729"/>
    </source>
</evidence>
<dbReference type="AlphaFoldDB" id="A0A671E382"/>
<dbReference type="Ensembl" id="ENSRFET00010008586.1">
    <property type="protein sequence ID" value="ENSRFEP00010007799.1"/>
    <property type="gene ID" value="ENSRFEG00010005327.1"/>
</dbReference>
<proteinExistence type="inferred from homology"/>
<evidence type="ECO:0000256" key="1">
    <source>
        <dbReference type="ARBA" id="ARBA00004613"/>
    </source>
</evidence>
<dbReference type="GO" id="GO:0005615">
    <property type="term" value="C:extracellular space"/>
    <property type="evidence" value="ECO:0007669"/>
    <property type="project" value="TreeGrafter"/>
</dbReference>
<evidence type="ECO:0000259" key="10">
    <source>
        <dbReference type="Pfam" id="PF13841"/>
    </source>
</evidence>
<feature type="chain" id="PRO_5025711039" description="Beta-defensin" evidence="9">
    <location>
        <begin position="23"/>
        <end position="70"/>
    </location>
</feature>
<evidence type="ECO:0000256" key="4">
    <source>
        <dbReference type="ARBA" id="ARBA00022529"/>
    </source>
</evidence>
<reference evidence="11" key="5">
    <citation type="submission" date="2025-09" db="UniProtKB">
        <authorList>
            <consortium name="Ensembl"/>
        </authorList>
    </citation>
    <scope>IDENTIFICATION</scope>
</reference>
<evidence type="ECO:0000256" key="7">
    <source>
        <dbReference type="ARBA" id="ARBA00023022"/>
    </source>
</evidence>
<evidence type="ECO:0000313" key="11">
    <source>
        <dbReference type="Ensembl" id="ENSRFEP00010007799.1"/>
    </source>
</evidence>
<reference evidence="11 12" key="1">
    <citation type="journal article" date="2015" name="Annu Rev Anim Biosci">
        <title>The Genome 10K Project: a way forward.</title>
        <authorList>
            <person name="Koepfli K.P."/>
            <person name="Paten B."/>
            <person name="O'Brien S.J."/>
            <person name="Koepfli K.P."/>
            <person name="Paten B."/>
            <person name="Antunes A."/>
            <person name="Belov K."/>
            <person name="Bustamante C."/>
            <person name="Castoe T.A."/>
            <person name="Clawson H."/>
            <person name="Crawford A.J."/>
            <person name="Diekhans M."/>
            <person name="Distel D."/>
            <person name="Durbin R."/>
            <person name="Earl D."/>
            <person name="Fujita M.K."/>
            <person name="Gamble T."/>
            <person name="Georges A."/>
            <person name="Gemmell N."/>
            <person name="Gilbert M.T."/>
            <person name="Graves J.M."/>
            <person name="Green R.E."/>
            <person name="Hickey G."/>
            <person name="Jarvis E.D."/>
            <person name="Johnson W."/>
            <person name="Komissarov A."/>
            <person name="Korf I."/>
            <person name="Kuhn R."/>
            <person name="Larkin D.M."/>
            <person name="Lewin H."/>
            <person name="Lopez J.V."/>
            <person name="Ma J."/>
            <person name="Marques-Bonet T."/>
            <person name="Miller W."/>
            <person name="Murphy R."/>
            <person name="Pevzner P."/>
            <person name="Shapiro B."/>
            <person name="Steiner C."/>
            <person name="Tamazian G."/>
            <person name="Venkatesh B."/>
            <person name="Wang J."/>
            <person name="Wayne R."/>
            <person name="Wiley E."/>
            <person name="Yang H."/>
            <person name="Zhang G."/>
            <person name="Haussler D."/>
            <person name="Ryder O."/>
            <person name="O'Brien S.J."/>
        </authorList>
    </citation>
    <scope>NUCLEOTIDE SEQUENCE</scope>
</reference>
<dbReference type="GO" id="GO:0045087">
    <property type="term" value="P:innate immune response"/>
    <property type="evidence" value="ECO:0007669"/>
    <property type="project" value="InterPro"/>
</dbReference>
<keyword evidence="6 9" id="KW-0211">Defensin</keyword>
<feature type="signal peptide" evidence="9">
    <location>
        <begin position="1"/>
        <end position="22"/>
    </location>
</feature>
<keyword evidence="4 9" id="KW-0929">Antimicrobial</keyword>
<reference evidence="11" key="4">
    <citation type="submission" date="2025-08" db="UniProtKB">
        <authorList>
            <consortium name="Ensembl"/>
        </authorList>
    </citation>
    <scope>IDENTIFICATION</scope>
</reference>
<dbReference type="PANTHER" id="PTHR47900">
    <property type="entry name" value="BETA-DEFENSIN 131A"/>
    <property type="match status" value="1"/>
</dbReference>
<keyword evidence="5 9" id="KW-0732">Signal</keyword>
<evidence type="ECO:0000256" key="6">
    <source>
        <dbReference type="ARBA" id="ARBA00022940"/>
    </source>
</evidence>